<gene>
    <name evidence="2" type="ORF">O9K51_01185</name>
</gene>
<feature type="compositionally biased region" description="Low complexity" evidence="1">
    <location>
        <begin position="426"/>
        <end position="440"/>
    </location>
</feature>
<reference evidence="2" key="1">
    <citation type="submission" date="2023-01" db="EMBL/GenBank/DDBJ databases">
        <title>The growth and conidiation of Purpureocillium lavendulum are regulated by nitrogen source and histone H3K14 acetylation.</title>
        <authorList>
            <person name="Tang P."/>
            <person name="Han J."/>
            <person name="Zhang C."/>
            <person name="Tang P."/>
            <person name="Qi F."/>
            <person name="Zhang K."/>
            <person name="Liang L."/>
        </authorList>
    </citation>
    <scope>NUCLEOTIDE SEQUENCE</scope>
    <source>
        <strain evidence="2">YMF1.00683</strain>
    </source>
</reference>
<feature type="compositionally biased region" description="Polar residues" evidence="1">
    <location>
        <begin position="780"/>
        <end position="804"/>
    </location>
</feature>
<dbReference type="EMBL" id="JAQHRD010000001">
    <property type="protein sequence ID" value="KAJ6446412.1"/>
    <property type="molecule type" value="Genomic_DNA"/>
</dbReference>
<feature type="compositionally biased region" description="Low complexity" evidence="1">
    <location>
        <begin position="455"/>
        <end position="466"/>
    </location>
</feature>
<organism evidence="2 3">
    <name type="scientific">Purpureocillium lavendulum</name>
    <dbReference type="NCBI Taxonomy" id="1247861"/>
    <lineage>
        <taxon>Eukaryota</taxon>
        <taxon>Fungi</taxon>
        <taxon>Dikarya</taxon>
        <taxon>Ascomycota</taxon>
        <taxon>Pezizomycotina</taxon>
        <taxon>Sordariomycetes</taxon>
        <taxon>Hypocreomycetidae</taxon>
        <taxon>Hypocreales</taxon>
        <taxon>Ophiocordycipitaceae</taxon>
        <taxon>Purpureocillium</taxon>
    </lineage>
</organism>
<accession>A0AB34G462</accession>
<feature type="compositionally biased region" description="Low complexity" evidence="1">
    <location>
        <begin position="573"/>
        <end position="587"/>
    </location>
</feature>
<proteinExistence type="predicted"/>
<feature type="compositionally biased region" description="Pro residues" evidence="1">
    <location>
        <begin position="605"/>
        <end position="615"/>
    </location>
</feature>
<feature type="compositionally biased region" description="Basic and acidic residues" evidence="1">
    <location>
        <begin position="535"/>
        <end position="548"/>
    </location>
</feature>
<feature type="compositionally biased region" description="Low complexity" evidence="1">
    <location>
        <begin position="188"/>
        <end position="234"/>
    </location>
</feature>
<comment type="caution">
    <text evidence="2">The sequence shown here is derived from an EMBL/GenBank/DDBJ whole genome shotgun (WGS) entry which is preliminary data.</text>
</comment>
<feature type="compositionally biased region" description="Pro residues" evidence="1">
    <location>
        <begin position="64"/>
        <end position="73"/>
    </location>
</feature>
<feature type="compositionally biased region" description="Low complexity" evidence="1">
    <location>
        <begin position="125"/>
        <end position="160"/>
    </location>
</feature>
<feature type="compositionally biased region" description="Low complexity" evidence="1">
    <location>
        <begin position="390"/>
        <end position="399"/>
    </location>
</feature>
<name>A0AB34G462_9HYPO</name>
<feature type="region of interest" description="Disordered" evidence="1">
    <location>
        <begin position="1"/>
        <end position="841"/>
    </location>
</feature>
<dbReference type="Proteomes" id="UP001163105">
    <property type="component" value="Unassembled WGS sequence"/>
</dbReference>
<feature type="compositionally biased region" description="Low complexity" evidence="1">
    <location>
        <begin position="498"/>
        <end position="517"/>
    </location>
</feature>
<feature type="compositionally biased region" description="Pro residues" evidence="1">
    <location>
        <begin position="467"/>
        <end position="481"/>
    </location>
</feature>
<evidence type="ECO:0000313" key="2">
    <source>
        <dbReference type="EMBL" id="KAJ6446412.1"/>
    </source>
</evidence>
<feature type="compositionally biased region" description="Gly residues" evidence="1">
    <location>
        <begin position="441"/>
        <end position="454"/>
    </location>
</feature>
<evidence type="ECO:0000256" key="1">
    <source>
        <dbReference type="SAM" id="MobiDB-lite"/>
    </source>
</evidence>
<feature type="compositionally biased region" description="Pro residues" evidence="1">
    <location>
        <begin position="518"/>
        <end position="532"/>
    </location>
</feature>
<feature type="compositionally biased region" description="Low complexity" evidence="1">
    <location>
        <begin position="11"/>
        <end position="34"/>
    </location>
</feature>
<feature type="compositionally biased region" description="Low complexity" evidence="1">
    <location>
        <begin position="635"/>
        <end position="645"/>
    </location>
</feature>
<feature type="compositionally biased region" description="Gly residues" evidence="1">
    <location>
        <begin position="379"/>
        <end position="389"/>
    </location>
</feature>
<evidence type="ECO:0000313" key="3">
    <source>
        <dbReference type="Proteomes" id="UP001163105"/>
    </source>
</evidence>
<protein>
    <submittedName>
        <fullName evidence="2">F-box domain-containingprotein</fullName>
    </submittedName>
</protein>
<keyword evidence="3" id="KW-1185">Reference proteome</keyword>
<feature type="compositionally biased region" description="Low complexity" evidence="1">
    <location>
        <begin position="728"/>
        <end position="762"/>
    </location>
</feature>
<feature type="compositionally biased region" description="Polar residues" evidence="1">
    <location>
        <begin position="818"/>
        <end position="830"/>
    </location>
</feature>
<sequence length="991" mass="101093">MLHQRHHVAGSGSSLQQASPSSSSSTSTTITGRSRFSKALPSVPLNLPLRDFATPRPLPKDLPELPPPPPPPSDKQQQQQQQHRDDDDDARSIKTIKSTKSVIARKPVSSSSSASNLPPAPPPKAAARVLRSPTASRTIPSPSTPSSSHTTSHTTSPPATAMAIPRRPVGGGGGGGPGGGAKKVTPKASTSSISTRTASNASASTVTVARSSTSTNTSAGMGNANNNNNNNGDAHGAGGGQPTTTTASRTTATAAATTTPSTTTSPLDPALPSPTYSISSLLSAYSREPEMLSAPAGSRGSTTNGGGGPHESSTSHSPGTRAGASHTSPPGSGFEFPAPPVGPQSGAGISAAAETPVTGPSARGASKSNGAQASTGTANGNGIGAGAAAGAGNVEAVGTAGTGSGTGNLLHGVRGNSDSSGGGNSGNSNSNSNSNSSSGPGTTGGTGTGSGSGNGRRAAAATAARQPSPPAERNLPPPPPPSKDEKALPQRPPPSPNAFPSSSPAVAATAPASAASKPPHPAPPDLPTPSPPRAEIWRRRPHKSEASRELPGLKLDHSHGSTASTAPLPQPPAAVAADADAPSAGPGDKPKSSQETIRAVTSPSSSPPRVSPPRPSVVVGLPGRNVRPAAKLHKQQTQQNQQNQQRDQGAATHAMGNGESKLNRIKGSLQKPHGLRKPSASPDKDAAANGIHKRDQNGTRLAALRPPTPEYHKEDVKSAPAATETFVSPASPASSSPSPVSLPADSAKALPPQPPHDAAQPARVGLTPSAPSIHGAASLQELNSSVQSPAGSRRTSPATDGGSSRTRESAESTKFPPRTSSTKHNWQKTPVEQPRRSAGEADPRIVLSDTQGPLYRGRDGTLYPEMKITREFDPKAAYFPVQKVKPLEPGAVIPSRPLQESHFNCYQNHRSMNRRGNRHYPLTCQTCDKADSEDRWVCTFCHLRICEPCLRTFNGHQRVLRRLVDELASNTPLSLSSMSRPGSALGIQTAT</sequence>
<feature type="compositionally biased region" description="Low complexity" evidence="1">
    <location>
        <begin position="242"/>
        <end position="275"/>
    </location>
</feature>
<feature type="compositionally biased region" description="Basic and acidic residues" evidence="1">
    <location>
        <begin position="682"/>
        <end position="697"/>
    </location>
</feature>
<dbReference type="AlphaFoldDB" id="A0AB34G462"/>
<feature type="compositionally biased region" description="Gly residues" evidence="1">
    <location>
        <begin position="169"/>
        <end position="181"/>
    </location>
</feature>
<feature type="compositionally biased region" description="Low complexity" evidence="1">
    <location>
        <begin position="104"/>
        <end position="117"/>
    </location>
</feature>